<feature type="modified residue" description="N6-(pyridoxal phosphate)lysine" evidence="5">
    <location>
        <position position="244"/>
    </location>
</feature>
<comment type="catalytic activity">
    <reaction evidence="5">
        <text>N(2)-acetyl-L-ornithine + 2-oxoglutarate = N-acetyl-L-glutamate 5-semialdehyde + L-glutamate</text>
        <dbReference type="Rhea" id="RHEA:18049"/>
        <dbReference type="ChEBI" id="CHEBI:16810"/>
        <dbReference type="ChEBI" id="CHEBI:29123"/>
        <dbReference type="ChEBI" id="CHEBI:29985"/>
        <dbReference type="ChEBI" id="CHEBI:57805"/>
        <dbReference type="EC" id="2.6.1.11"/>
    </reaction>
</comment>
<dbReference type="GO" id="GO:0003992">
    <property type="term" value="F:N2-acetyl-L-ornithine:2-oxoglutarate 5-aminotransferase activity"/>
    <property type="evidence" value="ECO:0007669"/>
    <property type="project" value="UniProtKB-UniRule"/>
</dbReference>
<feature type="binding site" evidence="5">
    <location>
        <position position="272"/>
    </location>
    <ligand>
        <name>N(2)-acetyl-L-ornithine</name>
        <dbReference type="ChEBI" id="CHEBI:57805"/>
    </ligand>
</feature>
<feature type="binding site" evidence="5">
    <location>
        <position position="130"/>
    </location>
    <ligand>
        <name>pyridoxal 5'-phosphate</name>
        <dbReference type="ChEBI" id="CHEBI:597326"/>
    </ligand>
</feature>
<keyword evidence="1 5" id="KW-0032">Aminotransferase</keyword>
<accession>A0A6J4NSU9</accession>
<dbReference type="PIRSF" id="PIRSF000521">
    <property type="entry name" value="Transaminase_4ab_Lys_Orn"/>
    <property type="match status" value="1"/>
</dbReference>
<protein>
    <recommendedName>
        <fullName evidence="5">Acetylornithine aminotransferase</fullName>
        <shortName evidence="5">ACOAT</shortName>
        <ecNumber evidence="5">2.6.1.11</ecNumber>
    </recommendedName>
</protein>
<dbReference type="GO" id="GO:0006526">
    <property type="term" value="P:L-arginine biosynthetic process"/>
    <property type="evidence" value="ECO:0007669"/>
    <property type="project" value="UniProtKB-UniRule"/>
</dbReference>
<keyword evidence="5" id="KW-0055">Arginine biosynthesis</keyword>
<keyword evidence="3 5" id="KW-0808">Transferase</keyword>
<dbReference type="InterPro" id="IPR005814">
    <property type="entry name" value="Aminotrans_3"/>
</dbReference>
<feature type="binding site" evidence="5">
    <location>
        <position position="133"/>
    </location>
    <ligand>
        <name>N(2)-acetyl-L-ornithine</name>
        <dbReference type="ChEBI" id="CHEBI:57805"/>
    </ligand>
</feature>
<comment type="pathway">
    <text evidence="5">Amino-acid biosynthesis; L-arginine biosynthesis; N(2)-acetyl-L-ornithine from L-glutamate: step 4/4.</text>
</comment>
<gene>
    <name evidence="5" type="primary">argD</name>
    <name evidence="6" type="ORF">AVDCRST_MAG66-920</name>
</gene>
<dbReference type="Pfam" id="PF00202">
    <property type="entry name" value="Aminotran_3"/>
    <property type="match status" value="1"/>
</dbReference>
<evidence type="ECO:0000256" key="2">
    <source>
        <dbReference type="ARBA" id="ARBA00022605"/>
    </source>
</evidence>
<dbReference type="CDD" id="cd00610">
    <property type="entry name" value="OAT_like"/>
    <property type="match status" value="1"/>
</dbReference>
<sequence>MSTFQERWRAAMMDNYGTPPIALVRGSGAEVWDAEGRRYLDLLGGIAVNALGHAHPAVVEAVTRQISTLGHTSNLYITEPPLALSERLLELLGAPGRVLLCNSGAEANEAAFKIARRTGRPHVVAAENAFHGRTMGALALTGQAPKRAPFEPLVPGVTHVPFGDAAALDAAVDADTAAVFLEPVMGEAGAVTPPPGYLTAAREITASRGALLVLDEVQTGIGRTGSWFAHQAAGIVPDVVTLAKGLGGGLPIGACIGLGAAGELLEPGQHGTTFGGNPVCAAAALAVLDTIAGDGLLEHVSLVGKTLATGVEELGHPLVRGVDGAGLLIGIVLGEPVSAPLAAAARDAGFLVNNAAPDRIRLAPPLVLTEEQAGEFLTALPGLLDGAS</sequence>
<dbReference type="InterPro" id="IPR015422">
    <property type="entry name" value="PyrdxlP-dep_Trfase_small"/>
</dbReference>
<evidence type="ECO:0000256" key="4">
    <source>
        <dbReference type="ARBA" id="ARBA00022898"/>
    </source>
</evidence>
<dbReference type="GO" id="GO:0030170">
    <property type="term" value="F:pyridoxal phosphate binding"/>
    <property type="evidence" value="ECO:0007669"/>
    <property type="project" value="InterPro"/>
</dbReference>
<comment type="subunit">
    <text evidence="5">Homodimer.</text>
</comment>
<dbReference type="PANTHER" id="PTHR11986:SF79">
    <property type="entry name" value="ACETYLORNITHINE AMINOTRANSFERASE, MITOCHONDRIAL"/>
    <property type="match status" value="1"/>
</dbReference>
<feature type="binding site" evidence="5">
    <location>
        <begin position="215"/>
        <end position="218"/>
    </location>
    <ligand>
        <name>pyridoxal 5'-phosphate</name>
        <dbReference type="ChEBI" id="CHEBI:597326"/>
    </ligand>
</feature>
<comment type="cofactor">
    <cofactor evidence="5">
        <name>pyridoxal 5'-phosphate</name>
        <dbReference type="ChEBI" id="CHEBI:597326"/>
    </cofactor>
    <text evidence="5">Binds 1 pyridoxal phosphate per subunit.</text>
</comment>
<dbReference type="InterPro" id="IPR015424">
    <property type="entry name" value="PyrdxlP-dep_Trfase"/>
</dbReference>
<dbReference type="InterPro" id="IPR004636">
    <property type="entry name" value="AcOrn/SuccOrn_fam"/>
</dbReference>
<dbReference type="PROSITE" id="PS00600">
    <property type="entry name" value="AA_TRANSFER_CLASS_3"/>
    <property type="match status" value="1"/>
</dbReference>
<dbReference type="UniPathway" id="UPA00068">
    <property type="reaction ID" value="UER00109"/>
</dbReference>
<evidence type="ECO:0000256" key="3">
    <source>
        <dbReference type="ARBA" id="ARBA00022679"/>
    </source>
</evidence>
<dbReference type="GO" id="GO:0005737">
    <property type="term" value="C:cytoplasm"/>
    <property type="evidence" value="ECO:0007669"/>
    <property type="project" value="UniProtKB-SubCell"/>
</dbReference>
<dbReference type="SUPFAM" id="SSF53383">
    <property type="entry name" value="PLP-dependent transferases"/>
    <property type="match status" value="1"/>
</dbReference>
<dbReference type="EC" id="2.6.1.11" evidence="5"/>
<keyword evidence="5" id="KW-0963">Cytoplasm</keyword>
<proteinExistence type="inferred from homology"/>
<dbReference type="FunFam" id="3.40.640.10:FF:000004">
    <property type="entry name" value="Acetylornithine aminotransferase"/>
    <property type="match status" value="1"/>
</dbReference>
<feature type="binding site" evidence="5">
    <location>
        <begin position="104"/>
        <end position="105"/>
    </location>
    <ligand>
        <name>pyridoxal 5'-phosphate</name>
        <dbReference type="ChEBI" id="CHEBI:597326"/>
    </ligand>
</feature>
<dbReference type="NCBIfam" id="TIGR00707">
    <property type="entry name" value="argD"/>
    <property type="match status" value="1"/>
</dbReference>
<keyword evidence="2 5" id="KW-0028">Amino-acid biosynthesis</keyword>
<dbReference type="InterPro" id="IPR015421">
    <property type="entry name" value="PyrdxlP-dep_Trfase_major"/>
</dbReference>
<comment type="subcellular location">
    <subcellularLocation>
        <location evidence="5">Cytoplasm</location>
    </subcellularLocation>
</comment>
<evidence type="ECO:0000256" key="1">
    <source>
        <dbReference type="ARBA" id="ARBA00022576"/>
    </source>
</evidence>
<dbReference type="GO" id="GO:0042802">
    <property type="term" value="F:identical protein binding"/>
    <property type="evidence" value="ECO:0007669"/>
    <property type="project" value="TreeGrafter"/>
</dbReference>
<dbReference type="InterPro" id="IPR049704">
    <property type="entry name" value="Aminotrans_3_PPA_site"/>
</dbReference>
<reference evidence="6" key="1">
    <citation type="submission" date="2020-02" db="EMBL/GenBank/DDBJ databases">
        <authorList>
            <person name="Meier V. D."/>
        </authorList>
    </citation>
    <scope>NUCLEOTIDE SEQUENCE</scope>
    <source>
        <strain evidence="6">AVDCRST_MAG66</strain>
    </source>
</reference>
<name>A0A6J4NSU9_9PSEU</name>
<comment type="miscellaneous">
    <text evidence="5">May also have succinyldiaminopimelate aminotransferase activity, thus carrying out the corresponding step in lysine biosynthesis.</text>
</comment>
<dbReference type="InterPro" id="IPR050103">
    <property type="entry name" value="Class-III_PLP-dep_AT"/>
</dbReference>
<dbReference type="PANTHER" id="PTHR11986">
    <property type="entry name" value="AMINOTRANSFERASE CLASS III"/>
    <property type="match status" value="1"/>
</dbReference>
<evidence type="ECO:0000256" key="5">
    <source>
        <dbReference type="HAMAP-Rule" id="MF_01107"/>
    </source>
</evidence>
<dbReference type="EMBL" id="CADCUS010000136">
    <property type="protein sequence ID" value="CAA9391344.1"/>
    <property type="molecule type" value="Genomic_DNA"/>
</dbReference>
<dbReference type="Gene3D" id="3.40.640.10">
    <property type="entry name" value="Type I PLP-dependent aspartate aminotransferase-like (Major domain)"/>
    <property type="match status" value="1"/>
</dbReference>
<dbReference type="AlphaFoldDB" id="A0A6J4NSU9"/>
<dbReference type="Gene3D" id="3.90.1150.10">
    <property type="entry name" value="Aspartate Aminotransferase, domain 1"/>
    <property type="match status" value="1"/>
</dbReference>
<comment type="similarity">
    <text evidence="5">Belongs to the class-III pyridoxal-phosphate-dependent aminotransferase family. ArgD subfamily.</text>
</comment>
<organism evidence="6">
    <name type="scientific">uncultured Pseudonocardia sp</name>
    <dbReference type="NCBI Taxonomy" id="211455"/>
    <lineage>
        <taxon>Bacteria</taxon>
        <taxon>Bacillati</taxon>
        <taxon>Actinomycetota</taxon>
        <taxon>Actinomycetes</taxon>
        <taxon>Pseudonocardiales</taxon>
        <taxon>Pseudonocardiaceae</taxon>
        <taxon>Pseudonocardia</taxon>
        <taxon>environmental samples</taxon>
    </lineage>
</organism>
<dbReference type="HAMAP" id="MF_01107">
    <property type="entry name" value="ArgD_aminotrans_3"/>
    <property type="match status" value="1"/>
</dbReference>
<evidence type="ECO:0000313" key="6">
    <source>
        <dbReference type="EMBL" id="CAA9391344.1"/>
    </source>
</evidence>
<keyword evidence="4 5" id="KW-0663">Pyridoxal phosphate</keyword>
<dbReference type="NCBIfam" id="NF002874">
    <property type="entry name" value="PRK03244.1"/>
    <property type="match status" value="1"/>
</dbReference>
<feature type="binding site" evidence="5">
    <location>
        <position position="273"/>
    </location>
    <ligand>
        <name>pyridoxal 5'-phosphate</name>
        <dbReference type="ChEBI" id="CHEBI:597326"/>
    </ligand>
</feature>